<comment type="caution">
    <text evidence="6">The sequence shown here is derived from an EMBL/GenBank/DDBJ whole genome shotgun (WGS) entry which is preliminary data.</text>
</comment>
<evidence type="ECO:0000256" key="5">
    <source>
        <dbReference type="SAM" id="Phobius"/>
    </source>
</evidence>
<keyword evidence="7" id="KW-1185">Reference proteome</keyword>
<proteinExistence type="predicted"/>
<keyword evidence="3 5" id="KW-1133">Transmembrane helix</keyword>
<evidence type="ECO:0000256" key="1">
    <source>
        <dbReference type="ARBA" id="ARBA00004141"/>
    </source>
</evidence>
<dbReference type="InterPro" id="IPR050368">
    <property type="entry name" value="ClC-type_chloride_channel"/>
</dbReference>
<dbReference type="GO" id="GO:0015108">
    <property type="term" value="F:chloride transmembrane transporter activity"/>
    <property type="evidence" value="ECO:0007669"/>
    <property type="project" value="InterPro"/>
</dbReference>
<feature type="transmembrane region" description="Helical" evidence="5">
    <location>
        <begin position="372"/>
        <end position="394"/>
    </location>
</feature>
<dbReference type="AlphaFoldDB" id="A0A4S1CKT0"/>
<feature type="transmembrane region" description="Helical" evidence="5">
    <location>
        <begin position="21"/>
        <end position="41"/>
    </location>
</feature>
<protein>
    <submittedName>
        <fullName evidence="6">Voltage-gated chloride channel</fullName>
    </submittedName>
</protein>
<organism evidence="6 7">
    <name type="scientific">Geomonas terrae</name>
    <dbReference type="NCBI Taxonomy" id="2562681"/>
    <lineage>
        <taxon>Bacteria</taxon>
        <taxon>Pseudomonadati</taxon>
        <taxon>Thermodesulfobacteriota</taxon>
        <taxon>Desulfuromonadia</taxon>
        <taxon>Geobacterales</taxon>
        <taxon>Geobacteraceae</taxon>
        <taxon>Geomonas</taxon>
    </lineage>
</organism>
<feature type="transmembrane region" description="Helical" evidence="5">
    <location>
        <begin position="224"/>
        <end position="244"/>
    </location>
</feature>
<comment type="subcellular location">
    <subcellularLocation>
        <location evidence="1">Membrane</location>
        <topology evidence="1">Multi-pass membrane protein</topology>
    </subcellularLocation>
</comment>
<name>A0A4S1CKT0_9BACT</name>
<keyword evidence="2 5" id="KW-0812">Transmembrane</keyword>
<keyword evidence="4 5" id="KW-0472">Membrane</keyword>
<evidence type="ECO:0000256" key="3">
    <source>
        <dbReference type="ARBA" id="ARBA00022989"/>
    </source>
</evidence>
<dbReference type="SUPFAM" id="SSF81340">
    <property type="entry name" value="Clc chloride channel"/>
    <property type="match status" value="1"/>
</dbReference>
<dbReference type="Proteomes" id="UP000306416">
    <property type="component" value="Unassembled WGS sequence"/>
</dbReference>
<dbReference type="EMBL" id="SRSC01000001">
    <property type="protein sequence ID" value="TGU74344.1"/>
    <property type="molecule type" value="Genomic_DNA"/>
</dbReference>
<dbReference type="Pfam" id="PF00654">
    <property type="entry name" value="Voltage_CLC"/>
    <property type="match status" value="1"/>
</dbReference>
<dbReference type="RefSeq" id="WP_135868677.1">
    <property type="nucleotide sequence ID" value="NZ_SRSC01000001.1"/>
</dbReference>
<feature type="transmembrane region" description="Helical" evidence="5">
    <location>
        <begin position="147"/>
        <end position="171"/>
    </location>
</feature>
<gene>
    <name evidence="6" type="ORF">E4633_02450</name>
</gene>
<feature type="transmembrane region" description="Helical" evidence="5">
    <location>
        <begin position="342"/>
        <end position="360"/>
    </location>
</feature>
<dbReference type="InterPro" id="IPR014743">
    <property type="entry name" value="Cl-channel_core"/>
</dbReference>
<feature type="transmembrane region" description="Helical" evidence="5">
    <location>
        <begin position="53"/>
        <end position="72"/>
    </location>
</feature>
<evidence type="ECO:0000256" key="4">
    <source>
        <dbReference type="ARBA" id="ARBA00023136"/>
    </source>
</evidence>
<evidence type="ECO:0000313" key="6">
    <source>
        <dbReference type="EMBL" id="TGU74344.1"/>
    </source>
</evidence>
<dbReference type="PANTHER" id="PTHR43427">
    <property type="entry name" value="CHLORIDE CHANNEL PROTEIN CLC-E"/>
    <property type="match status" value="1"/>
</dbReference>
<feature type="transmembrane region" description="Helical" evidence="5">
    <location>
        <begin position="256"/>
        <end position="274"/>
    </location>
</feature>
<dbReference type="PANTHER" id="PTHR43427:SF12">
    <property type="entry name" value="CHLORIDE TRANSPORTER"/>
    <property type="match status" value="1"/>
</dbReference>
<dbReference type="Gene3D" id="1.10.3080.10">
    <property type="entry name" value="Clc chloride channel"/>
    <property type="match status" value="1"/>
</dbReference>
<dbReference type="InterPro" id="IPR001807">
    <property type="entry name" value="ClC"/>
</dbReference>
<sequence>MNRRIVEQVTLLASVVKWASYASIVGVLVGGGTTAFLKALSWTSAQYDKVPDYYLLLPVTLVVSTLLVRWFAPDAAGHGTEKVIEAVHQKMGRIPLAVVPVKLVATVITLAGGGSAGKEGPCAQIGAGLASGFASLLRLNDVDRRKLVICGISAGFATVFGTPIAGALFGVEVLVLGQMFYDVLFPSFVAGIVGFHVAGMLGVSYPHPAAKIIPAVTGWSFTEMILLGIWCGIAALLFIEFMQLGHRLFGRLSWHPVVKAIFGGALLVLIGRFVSQRYLGLGLDSIDAALNGQVLPFDATFMKMIATSITLGSGGSGGVVTPIFFIGTAAGNLFASLFHEPLVATFSAIGMVALLAGAANTPIAASVMAMELFGAGIAPHAGVACMVSFLIVGYRSIYPSQILGIQKSTSLKVETGRPLGQLNPENLQDRLAISFPAFVVKGAKVLGKGRKIRK</sequence>
<feature type="transmembrane region" description="Helical" evidence="5">
    <location>
        <begin position="183"/>
        <end position="203"/>
    </location>
</feature>
<evidence type="ECO:0000256" key="2">
    <source>
        <dbReference type="ARBA" id="ARBA00022692"/>
    </source>
</evidence>
<evidence type="ECO:0000313" key="7">
    <source>
        <dbReference type="Proteomes" id="UP000306416"/>
    </source>
</evidence>
<dbReference type="GO" id="GO:0016020">
    <property type="term" value="C:membrane"/>
    <property type="evidence" value="ECO:0007669"/>
    <property type="project" value="UniProtKB-SubCell"/>
</dbReference>
<feature type="transmembrane region" description="Helical" evidence="5">
    <location>
        <begin position="309"/>
        <end position="330"/>
    </location>
</feature>
<reference evidence="6 7" key="1">
    <citation type="submission" date="2019-04" db="EMBL/GenBank/DDBJ databases">
        <title>Geobacter oryzae sp. nov., ferric-reducing bacteria isolated from paddy soil.</title>
        <authorList>
            <person name="Xu Z."/>
            <person name="Masuda Y."/>
            <person name="Itoh H."/>
            <person name="Senoo K."/>
        </authorList>
    </citation>
    <scope>NUCLEOTIDE SEQUENCE [LARGE SCALE GENOMIC DNA]</scope>
    <source>
        <strain evidence="6 7">Red111</strain>
    </source>
</reference>
<dbReference type="PRINTS" id="PR00762">
    <property type="entry name" value="CLCHANNEL"/>
</dbReference>
<accession>A0A4S1CKT0</accession>